<feature type="transmembrane region" description="Helical" evidence="1">
    <location>
        <begin position="64"/>
        <end position="83"/>
    </location>
</feature>
<organism evidence="2 3">
    <name type="scientific">Thorsellia anophelis DSM 18579</name>
    <dbReference type="NCBI Taxonomy" id="1123402"/>
    <lineage>
        <taxon>Bacteria</taxon>
        <taxon>Pseudomonadati</taxon>
        <taxon>Pseudomonadota</taxon>
        <taxon>Gammaproteobacteria</taxon>
        <taxon>Enterobacterales</taxon>
        <taxon>Thorselliaceae</taxon>
        <taxon>Thorsellia</taxon>
    </lineage>
</organism>
<dbReference type="EMBL" id="FOHV01000010">
    <property type="protein sequence ID" value="SET16037.1"/>
    <property type="molecule type" value="Genomic_DNA"/>
</dbReference>
<dbReference type="RefSeq" id="WP_093319295.1">
    <property type="nucleotide sequence ID" value="NZ_FOHV01000010.1"/>
</dbReference>
<evidence type="ECO:0000256" key="1">
    <source>
        <dbReference type="SAM" id="Phobius"/>
    </source>
</evidence>
<evidence type="ECO:0000313" key="3">
    <source>
        <dbReference type="Proteomes" id="UP000242642"/>
    </source>
</evidence>
<protein>
    <submittedName>
        <fullName evidence="2">Uncharacterized protein</fullName>
    </submittedName>
</protein>
<dbReference type="AlphaFoldDB" id="A0A1I0C9U7"/>
<keyword evidence="1" id="KW-0472">Membrane</keyword>
<reference evidence="3" key="1">
    <citation type="submission" date="2016-10" db="EMBL/GenBank/DDBJ databases">
        <authorList>
            <person name="Varghese N."/>
            <person name="Submissions S."/>
        </authorList>
    </citation>
    <scope>NUCLEOTIDE SEQUENCE [LARGE SCALE GENOMIC DNA]</scope>
    <source>
        <strain evidence="3">DSM 18579</strain>
    </source>
</reference>
<gene>
    <name evidence="2" type="ORF">SAMN02583745_01529</name>
</gene>
<name>A0A1I0C9U7_9GAMM</name>
<accession>A0A1I0C9U7</accession>
<dbReference type="OrthoDB" id="9803456at2"/>
<keyword evidence="1" id="KW-0812">Transmembrane</keyword>
<sequence length="529" mass="58977">MKFILTKINQIIHAALSPNRVNRVKEYIHLRSSSDNPQKIRLTFFESKPSIESYVSKMTQKQRLYGFIVGLSVMVSTVGYAAIAPDGVQVEDKLNPENSTDGVFDLNKEASAIVSMATGELIGHTPGIRSVTTVNNDIGAVRVCSIVRINYQIIDIDGDWDNPYTIYDVPDGQGGTYVHMGTKEGITWWLINDAGEKIQIDVNELGGESTAIMIPEQLTINGERRSTVGYQLAYQITPYTMVGSWPYTLATADPIDALDITQAYLLEPELTAKDAKAMAPQAVFETLVYGGLSFPGMSALNEKEQFITHAVIEPGLNGESCTVVDGRLKQRFKIKAVDDAGNFIDEFAPAQSYQFALLYDKSGDKTFTIEDDISKEAFAPGKKTVYGHLMQDAIRLEYWQPKDYQDWERNTLLVPEVTEGGVSKTGLPLKGQWSDPAHFSITQDRLIAYTGGNLAIPELLWQHPLVQERFKQKREKATTVQGYVMRITFDPPEGDYAPYEPENAPEIEEKAKVNGMESNNISQVVFREE</sequence>
<evidence type="ECO:0000313" key="2">
    <source>
        <dbReference type="EMBL" id="SET16037.1"/>
    </source>
</evidence>
<keyword evidence="3" id="KW-1185">Reference proteome</keyword>
<dbReference type="STRING" id="1123402.SAMN02583745_01529"/>
<proteinExistence type="predicted"/>
<keyword evidence="1" id="KW-1133">Transmembrane helix</keyword>
<dbReference type="Proteomes" id="UP000242642">
    <property type="component" value="Unassembled WGS sequence"/>
</dbReference>